<name>A0A0C2DBT6_9BACT</name>
<keyword evidence="1" id="KW-0732">Signal</keyword>
<sequence>MGNFDGDGRTDLFWYAPGSAADWLWLADGNLADIQFISYLFAVDGEYHPIVGDFDGDADDDILWYRPAAEFAGGVSWMWYFDGPAVEVRALEVAGDYVPYAEDFDGDGCTDILWYDAVAPDNPSPVWRCVPEERTFSCEDPLPTPKAAYPVGLNARGY</sequence>
<dbReference type="InterPro" id="IPR013517">
    <property type="entry name" value="FG-GAP"/>
</dbReference>
<dbReference type="PANTHER" id="PTHR46580">
    <property type="entry name" value="SENSOR KINASE-RELATED"/>
    <property type="match status" value="1"/>
</dbReference>
<dbReference type="PANTHER" id="PTHR46580:SF2">
    <property type="entry name" value="MAM DOMAIN-CONTAINING PROTEIN"/>
    <property type="match status" value="1"/>
</dbReference>
<proteinExistence type="predicted"/>
<evidence type="ECO:0000313" key="3">
    <source>
        <dbReference type="Proteomes" id="UP000031599"/>
    </source>
</evidence>
<gene>
    <name evidence="2" type="ORF">DB30_07246</name>
</gene>
<evidence type="ECO:0000256" key="1">
    <source>
        <dbReference type="ARBA" id="ARBA00022729"/>
    </source>
</evidence>
<dbReference type="Pfam" id="PF13517">
    <property type="entry name" value="FG-GAP_3"/>
    <property type="match status" value="1"/>
</dbReference>
<organism evidence="2 3">
    <name type="scientific">Enhygromyxa salina</name>
    <dbReference type="NCBI Taxonomy" id="215803"/>
    <lineage>
        <taxon>Bacteria</taxon>
        <taxon>Pseudomonadati</taxon>
        <taxon>Myxococcota</taxon>
        <taxon>Polyangia</taxon>
        <taxon>Nannocystales</taxon>
        <taxon>Nannocystaceae</taxon>
        <taxon>Enhygromyxa</taxon>
    </lineage>
</organism>
<accession>A0A0C2DBT6</accession>
<dbReference type="SUPFAM" id="SSF69318">
    <property type="entry name" value="Integrin alpha N-terminal domain"/>
    <property type="match status" value="1"/>
</dbReference>
<evidence type="ECO:0008006" key="4">
    <source>
        <dbReference type="Google" id="ProtNLM"/>
    </source>
</evidence>
<protein>
    <recommendedName>
        <fullName evidence="4">FG-GAP repeat protein</fullName>
    </recommendedName>
</protein>
<dbReference type="Proteomes" id="UP000031599">
    <property type="component" value="Unassembled WGS sequence"/>
</dbReference>
<reference evidence="2 3" key="1">
    <citation type="submission" date="2014-12" db="EMBL/GenBank/DDBJ databases">
        <title>Genome assembly of Enhygromyxa salina DSM 15201.</title>
        <authorList>
            <person name="Sharma G."/>
            <person name="Subramanian S."/>
        </authorList>
    </citation>
    <scope>NUCLEOTIDE SEQUENCE [LARGE SCALE GENOMIC DNA]</scope>
    <source>
        <strain evidence="2 3">DSM 15201</strain>
    </source>
</reference>
<dbReference type="InterPro" id="IPR028994">
    <property type="entry name" value="Integrin_alpha_N"/>
</dbReference>
<dbReference type="AlphaFoldDB" id="A0A0C2DBT6"/>
<comment type="caution">
    <text evidence="2">The sequence shown here is derived from an EMBL/GenBank/DDBJ whole genome shotgun (WGS) entry which is preliminary data.</text>
</comment>
<dbReference type="EMBL" id="JMCC02000008">
    <property type="protein sequence ID" value="KIG18910.1"/>
    <property type="molecule type" value="Genomic_DNA"/>
</dbReference>
<evidence type="ECO:0000313" key="2">
    <source>
        <dbReference type="EMBL" id="KIG18910.1"/>
    </source>
</evidence>